<accession>A0AAW1ZQE1</accession>
<organism evidence="1 2">
    <name type="scientific">Culter alburnus</name>
    <name type="common">Topmouth culter</name>
    <dbReference type="NCBI Taxonomy" id="194366"/>
    <lineage>
        <taxon>Eukaryota</taxon>
        <taxon>Metazoa</taxon>
        <taxon>Chordata</taxon>
        <taxon>Craniata</taxon>
        <taxon>Vertebrata</taxon>
        <taxon>Euteleostomi</taxon>
        <taxon>Actinopterygii</taxon>
        <taxon>Neopterygii</taxon>
        <taxon>Teleostei</taxon>
        <taxon>Ostariophysi</taxon>
        <taxon>Cypriniformes</taxon>
        <taxon>Xenocyprididae</taxon>
        <taxon>Xenocypridinae</taxon>
        <taxon>Culter</taxon>
    </lineage>
</organism>
<dbReference type="Proteomes" id="UP001479290">
    <property type="component" value="Unassembled WGS sequence"/>
</dbReference>
<name>A0AAW1ZQE1_CULAL</name>
<gene>
    <name evidence="1" type="ORF">ABG768_006438</name>
</gene>
<sequence>TSPKLIDHGFQNHYSPLLHTLLELSLETVKPGTDANVQHVCGEFMIRLAAAVYGIVCHPMFLDVYSRVILTSDL</sequence>
<evidence type="ECO:0000313" key="1">
    <source>
        <dbReference type="EMBL" id="KAK9963237.1"/>
    </source>
</evidence>
<protein>
    <submittedName>
        <fullName evidence="1">Uncharacterized protein</fullName>
    </submittedName>
</protein>
<reference evidence="1 2" key="1">
    <citation type="submission" date="2024-05" db="EMBL/GenBank/DDBJ databases">
        <title>A high-quality chromosomal-level genome assembly of Topmouth culter (Culter alburnus).</title>
        <authorList>
            <person name="Zhao H."/>
        </authorList>
    </citation>
    <scope>NUCLEOTIDE SEQUENCE [LARGE SCALE GENOMIC DNA]</scope>
    <source>
        <strain evidence="1">CATC2023</strain>
        <tissue evidence="1">Muscle</tissue>
    </source>
</reference>
<dbReference type="AlphaFoldDB" id="A0AAW1ZQE1"/>
<feature type="non-terminal residue" evidence="1">
    <location>
        <position position="1"/>
    </location>
</feature>
<comment type="caution">
    <text evidence="1">The sequence shown here is derived from an EMBL/GenBank/DDBJ whole genome shotgun (WGS) entry which is preliminary data.</text>
</comment>
<keyword evidence="2" id="KW-1185">Reference proteome</keyword>
<evidence type="ECO:0000313" key="2">
    <source>
        <dbReference type="Proteomes" id="UP001479290"/>
    </source>
</evidence>
<proteinExistence type="predicted"/>
<dbReference type="EMBL" id="JAWDJR010000014">
    <property type="protein sequence ID" value="KAK9963237.1"/>
    <property type="molecule type" value="Genomic_DNA"/>
</dbReference>